<feature type="region of interest" description="Disordered" evidence="1">
    <location>
        <begin position="194"/>
        <end position="239"/>
    </location>
</feature>
<protein>
    <submittedName>
        <fullName evidence="2">HlyD family secretion protein</fullName>
    </submittedName>
</protein>
<dbReference type="EMBL" id="FUXP01000005">
    <property type="protein sequence ID" value="SKA05955.1"/>
    <property type="molecule type" value="Genomic_DNA"/>
</dbReference>
<sequence>MQALQAERDSAAAELRVARADRAVAERNVAKTRITAPFDGAVVERFAQVGTLAAAGTPLLRMVASEGLEVEASVQAADAAGFAAASGHVFEHAGEEYPVTLLRMVGVVDRTARTQVARLGFDGLAAPVGSAGTLRWEAPGQRLPPDLLVLREGTHGFFVVDADVARFVPVPEAQPGRAFQVELAPDTRVIVRGQQALEDGDPVREAARDEEPGVGSGDAPAADAGETRPADATGGGAGD</sequence>
<keyword evidence="3" id="KW-1185">Reference proteome</keyword>
<accession>A0A1T4QQI5</accession>
<dbReference type="Gene3D" id="2.40.50.100">
    <property type="match status" value="1"/>
</dbReference>
<dbReference type="SUPFAM" id="SSF111369">
    <property type="entry name" value="HlyD-like secretion proteins"/>
    <property type="match status" value="1"/>
</dbReference>
<dbReference type="Gene3D" id="1.10.287.470">
    <property type="entry name" value="Helix hairpin bin"/>
    <property type="match status" value="1"/>
</dbReference>
<dbReference type="PANTHER" id="PTHR30469">
    <property type="entry name" value="MULTIDRUG RESISTANCE PROTEIN MDTA"/>
    <property type="match status" value="1"/>
</dbReference>
<gene>
    <name evidence="2" type="ORF">SAMN02745674_01767</name>
</gene>
<dbReference type="AlphaFoldDB" id="A0A1T4QQI5"/>
<organism evidence="2 3">
    <name type="scientific">Lysobacter spongiicola DSM 21749</name>
    <dbReference type="NCBI Taxonomy" id="1122188"/>
    <lineage>
        <taxon>Bacteria</taxon>
        <taxon>Pseudomonadati</taxon>
        <taxon>Pseudomonadota</taxon>
        <taxon>Gammaproteobacteria</taxon>
        <taxon>Lysobacterales</taxon>
        <taxon>Lysobacteraceae</taxon>
        <taxon>Novilysobacter</taxon>
    </lineage>
</organism>
<dbReference type="Proteomes" id="UP000190061">
    <property type="component" value="Unassembled WGS sequence"/>
</dbReference>
<dbReference type="GO" id="GO:0015562">
    <property type="term" value="F:efflux transmembrane transporter activity"/>
    <property type="evidence" value="ECO:0007669"/>
    <property type="project" value="TreeGrafter"/>
</dbReference>
<dbReference type="STRING" id="1122188.SAMN02745674_01767"/>
<reference evidence="2 3" key="1">
    <citation type="submission" date="2017-02" db="EMBL/GenBank/DDBJ databases">
        <authorList>
            <person name="Peterson S.W."/>
        </authorList>
    </citation>
    <scope>NUCLEOTIDE SEQUENCE [LARGE SCALE GENOMIC DNA]</scope>
    <source>
        <strain evidence="2 3">DSM 21749</strain>
    </source>
</reference>
<evidence type="ECO:0000313" key="2">
    <source>
        <dbReference type="EMBL" id="SKA05955.1"/>
    </source>
</evidence>
<dbReference type="GO" id="GO:1990281">
    <property type="term" value="C:efflux pump complex"/>
    <property type="evidence" value="ECO:0007669"/>
    <property type="project" value="TreeGrafter"/>
</dbReference>
<dbReference type="Gene3D" id="2.40.30.170">
    <property type="match status" value="1"/>
</dbReference>
<dbReference type="PANTHER" id="PTHR30469:SF15">
    <property type="entry name" value="HLYD FAMILY OF SECRETION PROTEINS"/>
    <property type="match status" value="1"/>
</dbReference>
<evidence type="ECO:0000256" key="1">
    <source>
        <dbReference type="SAM" id="MobiDB-lite"/>
    </source>
</evidence>
<proteinExistence type="predicted"/>
<evidence type="ECO:0000313" key="3">
    <source>
        <dbReference type="Proteomes" id="UP000190061"/>
    </source>
</evidence>
<feature type="compositionally biased region" description="Basic and acidic residues" evidence="1">
    <location>
        <begin position="201"/>
        <end position="211"/>
    </location>
</feature>
<name>A0A1T4QQI5_9GAMM</name>